<dbReference type="Pfam" id="PF01168">
    <property type="entry name" value="Ala_racemase_N"/>
    <property type="match status" value="1"/>
</dbReference>
<organism evidence="12 13">
    <name type="scientific">Methylobacterium haplocladii</name>
    <dbReference type="NCBI Taxonomy" id="1176176"/>
    <lineage>
        <taxon>Bacteria</taxon>
        <taxon>Pseudomonadati</taxon>
        <taxon>Pseudomonadota</taxon>
        <taxon>Alphaproteobacteria</taxon>
        <taxon>Hyphomicrobiales</taxon>
        <taxon>Methylobacteriaceae</taxon>
        <taxon>Methylobacterium</taxon>
    </lineage>
</organism>
<gene>
    <name evidence="12" type="primary">alr_2</name>
    <name evidence="12" type="ORF">MHA02_22360</name>
</gene>
<feature type="domain" description="Alanine racemase C-terminal" evidence="11">
    <location>
        <begin position="243"/>
        <end position="367"/>
    </location>
</feature>
<dbReference type="SMART" id="SM01005">
    <property type="entry name" value="Ala_racemase_C"/>
    <property type="match status" value="1"/>
</dbReference>
<protein>
    <recommendedName>
        <fullName evidence="4 7">Alanine racemase</fullName>
        <ecNumber evidence="4 7">5.1.1.1</ecNumber>
    </recommendedName>
</protein>
<dbReference type="HAMAP" id="MF_01201">
    <property type="entry name" value="Ala_racemase"/>
    <property type="match status" value="1"/>
</dbReference>
<evidence type="ECO:0000259" key="11">
    <source>
        <dbReference type="SMART" id="SM01005"/>
    </source>
</evidence>
<keyword evidence="10" id="KW-0812">Transmembrane</keyword>
<comment type="cofactor">
    <cofactor evidence="2 7 8">
        <name>pyridoxal 5'-phosphate</name>
        <dbReference type="ChEBI" id="CHEBI:597326"/>
    </cofactor>
</comment>
<keyword evidence="5 7" id="KW-0663">Pyridoxal phosphate</keyword>
<dbReference type="EMBL" id="BJZT01000024">
    <property type="protein sequence ID" value="GEO99848.1"/>
    <property type="molecule type" value="Genomic_DNA"/>
</dbReference>
<dbReference type="Gene3D" id="3.20.20.10">
    <property type="entry name" value="Alanine racemase"/>
    <property type="match status" value="1"/>
</dbReference>
<sequence>MRDAAIPTPRAGPGHGARLSINLSAIAENWRRLAAQAPQAACAAVVKADAYGCGLAAVAPVLRRAGCRTFFVAHLSEGLAARALLPEAEIYVLNGLVPGTGPAYAEANLRPVLGALDELADWAEVSQGTLPAALHVDTGMNRLGLSPAEALTLSGDPLLDRAGVALVMSHLVSAECPDEAVNARQIAAFAAIRAALPSIPGSLANSSGIHLGRKVHHDLLRPGYALFGGNPMPYRETNPMREVVRLEAPIAQIREIQPGETAGYNARWTAPAPRRLATLSLGYADGFPRMASNRGYALVAGVFCPIVGLISMDLIILDVTAVPEARRGTLATLIGDALDLDTVGRAAGTIGYEILTGLGSRYVRSYNGS</sequence>
<dbReference type="CDD" id="cd00430">
    <property type="entry name" value="PLPDE_III_AR"/>
    <property type="match status" value="1"/>
</dbReference>
<dbReference type="InterPro" id="IPR009006">
    <property type="entry name" value="Ala_racemase/Decarboxylase_C"/>
</dbReference>
<dbReference type="PANTHER" id="PTHR30511">
    <property type="entry name" value="ALANINE RACEMASE"/>
    <property type="match status" value="1"/>
</dbReference>
<reference evidence="12 13" key="1">
    <citation type="submission" date="2019-07" db="EMBL/GenBank/DDBJ databases">
        <title>Whole genome shotgun sequence of Methylobacterium haplocladii NBRC 107714.</title>
        <authorList>
            <person name="Hosoyama A."/>
            <person name="Uohara A."/>
            <person name="Ohji S."/>
            <person name="Ichikawa N."/>
        </authorList>
    </citation>
    <scope>NUCLEOTIDE SEQUENCE [LARGE SCALE GENOMIC DNA]</scope>
    <source>
        <strain evidence="12 13">NBRC 107714</strain>
    </source>
</reference>
<comment type="similarity">
    <text evidence="3 7">Belongs to the alanine racemase family.</text>
</comment>
<dbReference type="AlphaFoldDB" id="A0A512IQF1"/>
<comment type="catalytic activity">
    <reaction evidence="1 7">
        <text>L-alanine = D-alanine</text>
        <dbReference type="Rhea" id="RHEA:20249"/>
        <dbReference type="ChEBI" id="CHEBI:57416"/>
        <dbReference type="ChEBI" id="CHEBI:57972"/>
        <dbReference type="EC" id="5.1.1.1"/>
    </reaction>
</comment>
<evidence type="ECO:0000256" key="10">
    <source>
        <dbReference type="SAM" id="Phobius"/>
    </source>
</evidence>
<dbReference type="PROSITE" id="PS00395">
    <property type="entry name" value="ALANINE_RACEMASE"/>
    <property type="match status" value="1"/>
</dbReference>
<evidence type="ECO:0000313" key="13">
    <source>
        <dbReference type="Proteomes" id="UP000321258"/>
    </source>
</evidence>
<proteinExistence type="inferred from homology"/>
<evidence type="ECO:0000256" key="9">
    <source>
        <dbReference type="PIRSR" id="PIRSR600821-52"/>
    </source>
</evidence>
<dbReference type="Proteomes" id="UP000321258">
    <property type="component" value="Unassembled WGS sequence"/>
</dbReference>
<keyword evidence="13" id="KW-1185">Reference proteome</keyword>
<dbReference type="PANTHER" id="PTHR30511:SF0">
    <property type="entry name" value="ALANINE RACEMASE, CATABOLIC-RELATED"/>
    <property type="match status" value="1"/>
</dbReference>
<evidence type="ECO:0000256" key="2">
    <source>
        <dbReference type="ARBA" id="ARBA00001933"/>
    </source>
</evidence>
<feature type="transmembrane region" description="Helical" evidence="10">
    <location>
        <begin position="296"/>
        <end position="317"/>
    </location>
</feature>
<dbReference type="SUPFAM" id="SSF50621">
    <property type="entry name" value="Alanine racemase C-terminal domain-like"/>
    <property type="match status" value="1"/>
</dbReference>
<feature type="active site" description="Proton acceptor; specific for L-alanine" evidence="7">
    <location>
        <position position="264"/>
    </location>
</feature>
<feature type="modified residue" description="N6-(pyridoxal phosphate)lysine" evidence="7 8">
    <location>
        <position position="47"/>
    </location>
</feature>
<evidence type="ECO:0000256" key="6">
    <source>
        <dbReference type="ARBA" id="ARBA00023235"/>
    </source>
</evidence>
<feature type="binding site" evidence="7 9">
    <location>
        <position position="142"/>
    </location>
    <ligand>
        <name>substrate</name>
    </ligand>
</feature>
<dbReference type="SUPFAM" id="SSF51419">
    <property type="entry name" value="PLP-binding barrel"/>
    <property type="match status" value="1"/>
</dbReference>
<keyword evidence="6 7" id="KW-0413">Isomerase</keyword>
<comment type="pathway">
    <text evidence="7">Amino-acid biosynthesis; D-alanine biosynthesis; D-alanine from L-alanine: step 1/1.</text>
</comment>
<evidence type="ECO:0000313" key="12">
    <source>
        <dbReference type="EMBL" id="GEO99848.1"/>
    </source>
</evidence>
<dbReference type="GO" id="GO:0030632">
    <property type="term" value="P:D-alanine biosynthetic process"/>
    <property type="evidence" value="ECO:0007669"/>
    <property type="project" value="UniProtKB-UniRule"/>
</dbReference>
<comment type="caution">
    <text evidence="12">The sequence shown here is derived from an EMBL/GenBank/DDBJ whole genome shotgun (WGS) entry which is preliminary data.</text>
</comment>
<dbReference type="Gene3D" id="2.40.37.10">
    <property type="entry name" value="Lyase, Ornithine Decarboxylase, Chain A, domain 1"/>
    <property type="match status" value="1"/>
</dbReference>
<dbReference type="UniPathway" id="UPA00042">
    <property type="reaction ID" value="UER00497"/>
</dbReference>
<dbReference type="GO" id="GO:0008784">
    <property type="term" value="F:alanine racemase activity"/>
    <property type="evidence" value="ECO:0007669"/>
    <property type="project" value="UniProtKB-UniRule"/>
</dbReference>
<feature type="binding site" evidence="7 9">
    <location>
        <position position="312"/>
    </location>
    <ligand>
        <name>substrate</name>
    </ligand>
</feature>
<comment type="function">
    <text evidence="7">Catalyzes the interconversion of L-alanine and D-alanine. May also act on other amino acids.</text>
</comment>
<dbReference type="Pfam" id="PF00842">
    <property type="entry name" value="Ala_racemase_C"/>
    <property type="match status" value="1"/>
</dbReference>
<keyword evidence="10" id="KW-0472">Membrane</keyword>
<dbReference type="GO" id="GO:0030170">
    <property type="term" value="F:pyridoxal phosphate binding"/>
    <property type="evidence" value="ECO:0007669"/>
    <property type="project" value="UniProtKB-UniRule"/>
</dbReference>
<evidence type="ECO:0000256" key="8">
    <source>
        <dbReference type="PIRSR" id="PIRSR600821-50"/>
    </source>
</evidence>
<evidence type="ECO:0000256" key="7">
    <source>
        <dbReference type="HAMAP-Rule" id="MF_01201"/>
    </source>
</evidence>
<accession>A0A512IQF1</accession>
<dbReference type="NCBIfam" id="TIGR00492">
    <property type="entry name" value="alr"/>
    <property type="match status" value="1"/>
</dbReference>
<evidence type="ECO:0000256" key="3">
    <source>
        <dbReference type="ARBA" id="ARBA00007880"/>
    </source>
</evidence>
<dbReference type="InterPro" id="IPR000821">
    <property type="entry name" value="Ala_racemase"/>
</dbReference>
<evidence type="ECO:0000256" key="4">
    <source>
        <dbReference type="ARBA" id="ARBA00013089"/>
    </source>
</evidence>
<feature type="active site" description="Proton acceptor; specific for D-alanine" evidence="7">
    <location>
        <position position="47"/>
    </location>
</feature>
<dbReference type="InterPro" id="IPR011079">
    <property type="entry name" value="Ala_racemase_C"/>
</dbReference>
<dbReference type="PRINTS" id="PR00992">
    <property type="entry name" value="ALARACEMASE"/>
</dbReference>
<evidence type="ECO:0000256" key="5">
    <source>
        <dbReference type="ARBA" id="ARBA00022898"/>
    </source>
</evidence>
<dbReference type="InterPro" id="IPR020622">
    <property type="entry name" value="Ala_racemase_pyridoxalP-BS"/>
</dbReference>
<dbReference type="InterPro" id="IPR001608">
    <property type="entry name" value="Ala_racemase_N"/>
</dbReference>
<dbReference type="EC" id="5.1.1.1" evidence="4 7"/>
<name>A0A512IQF1_9HYPH</name>
<dbReference type="RefSeq" id="WP_238180386.1">
    <property type="nucleotide sequence ID" value="NZ_BJZT01000024.1"/>
</dbReference>
<evidence type="ECO:0000256" key="1">
    <source>
        <dbReference type="ARBA" id="ARBA00000316"/>
    </source>
</evidence>
<dbReference type="GO" id="GO:0005829">
    <property type="term" value="C:cytosol"/>
    <property type="evidence" value="ECO:0007669"/>
    <property type="project" value="TreeGrafter"/>
</dbReference>
<dbReference type="InterPro" id="IPR029066">
    <property type="entry name" value="PLP-binding_barrel"/>
</dbReference>
<keyword evidence="10" id="KW-1133">Transmembrane helix</keyword>